<evidence type="ECO:0000313" key="3">
    <source>
        <dbReference type="Proteomes" id="UP000504636"/>
    </source>
</evidence>
<organism evidence="2">
    <name type="scientific">Mytilinidion resinicola</name>
    <dbReference type="NCBI Taxonomy" id="574789"/>
    <lineage>
        <taxon>Eukaryota</taxon>
        <taxon>Fungi</taxon>
        <taxon>Dikarya</taxon>
        <taxon>Ascomycota</taxon>
        <taxon>Pezizomycotina</taxon>
        <taxon>Dothideomycetes</taxon>
        <taxon>Pleosporomycetidae</taxon>
        <taxon>Mytilinidiales</taxon>
        <taxon>Mytilinidiaceae</taxon>
        <taxon>Mytilinidion</taxon>
    </lineage>
</organism>
<evidence type="ECO:0000313" key="2">
    <source>
        <dbReference type="EMBL" id="KAF2803314.1"/>
    </source>
</evidence>
<name>A0A6A6Y5L5_9PEZI</name>
<feature type="transmembrane region" description="Helical" evidence="1">
    <location>
        <begin position="55"/>
        <end position="74"/>
    </location>
</feature>
<proteinExistence type="predicted"/>
<evidence type="ECO:0000256" key="1">
    <source>
        <dbReference type="SAM" id="Phobius"/>
    </source>
</evidence>
<accession>A0A6A6Y5L5</accession>
<keyword evidence="3" id="KW-1185">Reference proteome</keyword>
<protein>
    <submittedName>
        <fullName evidence="2 4">Uncharacterized protein</fullName>
    </submittedName>
</protein>
<sequence length="91" mass="10628">MESRHAHASMHMHRTFGAASISSDRQIGAQSNTCSIYGKALGRTQSSFMYQYPPVLQGCFFWVFFGGVFFNSEIHKRRRWERKSGFWRWSA</sequence>
<keyword evidence="1" id="KW-1133">Transmembrane helix</keyword>
<dbReference type="EMBL" id="MU003718">
    <property type="protein sequence ID" value="KAF2803314.1"/>
    <property type="molecule type" value="Genomic_DNA"/>
</dbReference>
<keyword evidence="1" id="KW-0812">Transmembrane</keyword>
<gene>
    <name evidence="2 4" type="ORF">BDZ99DRAFT_170703</name>
</gene>
<reference evidence="4" key="3">
    <citation type="submission" date="2025-04" db="UniProtKB">
        <authorList>
            <consortium name="RefSeq"/>
        </authorList>
    </citation>
    <scope>IDENTIFICATION</scope>
    <source>
        <strain evidence="4">CBS 304.34</strain>
    </source>
</reference>
<keyword evidence="1" id="KW-0472">Membrane</keyword>
<evidence type="ECO:0000313" key="4">
    <source>
        <dbReference type="RefSeq" id="XP_033570278.1"/>
    </source>
</evidence>
<dbReference type="Proteomes" id="UP000504636">
    <property type="component" value="Unplaced"/>
</dbReference>
<dbReference type="RefSeq" id="XP_033570278.1">
    <property type="nucleotide sequence ID" value="XM_033712970.1"/>
</dbReference>
<reference evidence="4" key="2">
    <citation type="submission" date="2020-04" db="EMBL/GenBank/DDBJ databases">
        <authorList>
            <consortium name="NCBI Genome Project"/>
        </authorList>
    </citation>
    <scope>NUCLEOTIDE SEQUENCE</scope>
    <source>
        <strain evidence="4">CBS 304.34</strain>
    </source>
</reference>
<dbReference type="AlphaFoldDB" id="A0A6A6Y5L5"/>
<dbReference type="GeneID" id="54453863"/>
<reference evidence="2 4" key="1">
    <citation type="journal article" date="2020" name="Stud. Mycol.">
        <title>101 Dothideomycetes genomes: a test case for predicting lifestyles and emergence of pathogens.</title>
        <authorList>
            <person name="Haridas S."/>
            <person name="Albert R."/>
            <person name="Binder M."/>
            <person name="Bloem J."/>
            <person name="Labutti K."/>
            <person name="Salamov A."/>
            <person name="Andreopoulos B."/>
            <person name="Baker S."/>
            <person name="Barry K."/>
            <person name="Bills G."/>
            <person name="Bluhm B."/>
            <person name="Cannon C."/>
            <person name="Castanera R."/>
            <person name="Culley D."/>
            <person name="Daum C."/>
            <person name="Ezra D."/>
            <person name="Gonzalez J."/>
            <person name="Henrissat B."/>
            <person name="Kuo A."/>
            <person name="Liang C."/>
            <person name="Lipzen A."/>
            <person name="Lutzoni F."/>
            <person name="Magnuson J."/>
            <person name="Mondo S."/>
            <person name="Nolan M."/>
            <person name="Ohm R."/>
            <person name="Pangilinan J."/>
            <person name="Park H.-J."/>
            <person name="Ramirez L."/>
            <person name="Alfaro M."/>
            <person name="Sun H."/>
            <person name="Tritt A."/>
            <person name="Yoshinaga Y."/>
            <person name="Zwiers L.-H."/>
            <person name="Turgeon B."/>
            <person name="Goodwin S."/>
            <person name="Spatafora J."/>
            <person name="Crous P."/>
            <person name="Grigoriev I."/>
        </authorList>
    </citation>
    <scope>NUCLEOTIDE SEQUENCE</scope>
    <source>
        <strain evidence="2 4">CBS 304.34</strain>
    </source>
</reference>